<name>A0A3P3VUZ3_9MICO</name>
<organism evidence="1 2">
    <name type="scientific">Gulosibacter macacae</name>
    <dbReference type="NCBI Taxonomy" id="2488791"/>
    <lineage>
        <taxon>Bacteria</taxon>
        <taxon>Bacillati</taxon>
        <taxon>Actinomycetota</taxon>
        <taxon>Actinomycetes</taxon>
        <taxon>Micrococcales</taxon>
        <taxon>Microbacteriaceae</taxon>
        <taxon>Gulosibacter</taxon>
    </lineage>
</organism>
<dbReference type="PANTHER" id="PTHR36452:SF1">
    <property type="entry name" value="DUF2461 DOMAIN-CONTAINING PROTEIN"/>
    <property type="match status" value="1"/>
</dbReference>
<reference evidence="1 2" key="1">
    <citation type="submission" date="2018-11" db="EMBL/GenBank/DDBJ databases">
        <title>YIM 102482-1 draft genome.</title>
        <authorList>
            <person name="Li G."/>
            <person name="Jiang Y."/>
        </authorList>
    </citation>
    <scope>NUCLEOTIDE SEQUENCE [LARGE SCALE GENOMIC DNA]</scope>
    <source>
        <strain evidence="1 2">YIM 102482-1</strain>
    </source>
</reference>
<proteinExistence type="predicted"/>
<sequence length="225" mass="24974">MASTASELGFGPEAQAFYRALEADNTREFWQAHKDDYERHVRGPLEALMIELEPEFGPAKVFRPNRDVRFAADKSPYKTHQGAYVATGPAAGWYIEVSATGVFVGGGFYAASSKGLAKLRARLQDLPGDAFVTDAAELQSRGWNLGGDKLKTHPRGIDPEHPRIEILRHKTITFSRPIHDEIAATPEIYDRVSADWNELRDAVDWLGSVLEGTDDPDARPGGRRR</sequence>
<dbReference type="InterPro" id="IPR015996">
    <property type="entry name" value="UCP028451"/>
</dbReference>
<protein>
    <submittedName>
        <fullName evidence="1">DUF2461 domain-containing protein</fullName>
    </submittedName>
</protein>
<keyword evidence="2" id="KW-1185">Reference proteome</keyword>
<dbReference type="PIRSF" id="PIRSF028451">
    <property type="entry name" value="UCP028451"/>
    <property type="match status" value="1"/>
</dbReference>
<gene>
    <name evidence="1" type="ORF">EG850_08350</name>
</gene>
<evidence type="ECO:0000313" key="2">
    <source>
        <dbReference type="Proteomes" id="UP000274391"/>
    </source>
</evidence>
<evidence type="ECO:0000313" key="1">
    <source>
        <dbReference type="EMBL" id="RRJ86645.1"/>
    </source>
</evidence>
<dbReference type="Pfam" id="PF09365">
    <property type="entry name" value="DUF2461"/>
    <property type="match status" value="1"/>
</dbReference>
<dbReference type="RefSeq" id="WP_124972435.1">
    <property type="nucleotide sequence ID" value="NZ_RQVS01000008.1"/>
</dbReference>
<dbReference type="OrthoDB" id="9794241at2"/>
<comment type="caution">
    <text evidence="1">The sequence shown here is derived from an EMBL/GenBank/DDBJ whole genome shotgun (WGS) entry which is preliminary data.</text>
</comment>
<dbReference type="AlphaFoldDB" id="A0A3P3VUZ3"/>
<dbReference type="Proteomes" id="UP000274391">
    <property type="component" value="Unassembled WGS sequence"/>
</dbReference>
<accession>A0A3P3VUZ3</accession>
<dbReference type="NCBIfam" id="TIGR02453">
    <property type="entry name" value="TIGR02453 family protein"/>
    <property type="match status" value="1"/>
</dbReference>
<dbReference type="EMBL" id="RQVS01000008">
    <property type="protein sequence ID" value="RRJ86645.1"/>
    <property type="molecule type" value="Genomic_DNA"/>
</dbReference>
<dbReference type="InterPro" id="IPR012808">
    <property type="entry name" value="CHP02453"/>
</dbReference>
<dbReference type="PANTHER" id="PTHR36452">
    <property type="entry name" value="CHROMOSOME 12, WHOLE GENOME SHOTGUN SEQUENCE"/>
    <property type="match status" value="1"/>
</dbReference>